<reference evidence="4" key="2">
    <citation type="submission" date="2017-05" db="EMBL/GenBank/DDBJ databases">
        <authorList>
            <consortium name="The Broad Institute Genomics Platform"/>
            <consortium name="The Broad Institute Genomic Center for Infectious Diseases"/>
            <person name="Earl A."/>
            <person name="Manson A."/>
            <person name="Schwartman J."/>
            <person name="Gilmore M."/>
            <person name="Abouelleil A."/>
            <person name="Cao P."/>
            <person name="Chapman S."/>
            <person name="Cusick C."/>
            <person name="Shea T."/>
            <person name="Young S."/>
            <person name="Neafsey D."/>
            <person name="Nusbaum C."/>
            <person name="Birren B."/>
        </authorList>
    </citation>
    <scope>NUCLEOTIDE SEQUENCE</scope>
    <source>
        <strain evidence="4">9D6_DIV0238</strain>
    </source>
</reference>
<dbReference type="EMBL" id="CP147246">
    <property type="protein sequence ID" value="WYJ95034.1"/>
    <property type="molecule type" value="Genomic_DNA"/>
</dbReference>
<dbReference type="Proteomes" id="UP000196151">
    <property type="component" value="Chromosome"/>
</dbReference>
<sequence>MNNFGWVNMNLIKRVGCIAVIGSSLLICFLGVSMNAEQRRQQKIDYAEITIRNETEKITFLDKQLSKLYKDETEEFLTESIEEVQIKQLESKINQLKTEASDFGLKSEHLPLDISQLSKDKQVLLSKVADIKTKYTIQQQLQEMLVQAPENWDSTSDTVIINENATVENLLKLHNDVVQFNSLWSNSISAFLNEMNVQVKLYNEIEQGIDKMIDGQALTSEATLETFIHHFNLVTQVKNTTLRKGLSERLEQIDQLMNAQIVGEENLLEEPI</sequence>
<gene>
    <name evidence="4" type="ORF">A5889_002576</name>
    <name evidence="3" type="ORF">A5889_003257</name>
</gene>
<dbReference type="EMBL" id="NIBQ01000004">
    <property type="protein sequence ID" value="OUZ28502.1"/>
    <property type="molecule type" value="Genomic_DNA"/>
</dbReference>
<protein>
    <recommendedName>
        <fullName evidence="6">MapZ extracellular domain-containing protein</fullName>
    </recommendedName>
</protein>
<evidence type="ECO:0008006" key="6">
    <source>
        <dbReference type="Google" id="ProtNLM"/>
    </source>
</evidence>
<dbReference type="RefSeq" id="WP_140405353.1">
    <property type="nucleotide sequence ID" value="NZ_CP147246.1"/>
</dbReference>
<name>A0A200IU12_9ENTE</name>
<feature type="transmembrane region" description="Helical" evidence="2">
    <location>
        <begin position="12"/>
        <end position="32"/>
    </location>
</feature>
<feature type="coiled-coil region" evidence="1">
    <location>
        <begin position="79"/>
        <end position="106"/>
    </location>
</feature>
<evidence type="ECO:0000313" key="3">
    <source>
        <dbReference type="EMBL" id="OUZ28502.1"/>
    </source>
</evidence>
<reference evidence="4" key="3">
    <citation type="submission" date="2024-03" db="EMBL/GenBank/DDBJ databases">
        <title>The Genome Sequence of Enterococcus sp. DIV0238c.</title>
        <authorList>
            <consortium name="The Broad Institute Genomics Platform"/>
            <consortium name="The Broad Institute Microbial Omics Core"/>
            <consortium name="The Broad Institute Genomic Center for Infectious Diseases"/>
            <person name="Earl A."/>
            <person name="Manson A."/>
            <person name="Gilmore M."/>
            <person name="Schwartman J."/>
            <person name="Shea T."/>
            <person name="Abouelleil A."/>
            <person name="Cao P."/>
            <person name="Chapman S."/>
            <person name="Cusick C."/>
            <person name="Young S."/>
            <person name="Neafsey D."/>
            <person name="Nusbaum C."/>
            <person name="Birren B."/>
        </authorList>
    </citation>
    <scope>NUCLEOTIDE SEQUENCE</scope>
    <source>
        <strain evidence="4">9D6_DIV0238</strain>
    </source>
</reference>
<keyword evidence="2" id="KW-0812">Transmembrane</keyword>
<dbReference type="OrthoDB" id="2194564at2"/>
<keyword evidence="2" id="KW-1133">Transmembrane helix</keyword>
<organism evidence="3">
    <name type="scientific">Candidatus Enterococcus dunnyi</name>
    <dbReference type="NCBI Taxonomy" id="1834192"/>
    <lineage>
        <taxon>Bacteria</taxon>
        <taxon>Bacillati</taxon>
        <taxon>Bacillota</taxon>
        <taxon>Bacilli</taxon>
        <taxon>Lactobacillales</taxon>
        <taxon>Enterococcaceae</taxon>
        <taxon>Enterococcus</taxon>
    </lineage>
</organism>
<keyword evidence="5" id="KW-1185">Reference proteome</keyword>
<reference evidence="3" key="1">
    <citation type="submission" date="2017-05" db="EMBL/GenBank/DDBJ databases">
        <title>The Genome Sequence of Enterococcus sp. 9D6_DIV0238.</title>
        <authorList>
            <consortium name="The Broad Institute Genomics Platform"/>
            <consortium name="The Broad Institute Genomic Center for Infectious Diseases"/>
            <person name="Earl A."/>
            <person name="Manson A."/>
            <person name="Schwartman J."/>
            <person name="Gilmore M."/>
            <person name="Abouelleil A."/>
            <person name="Cao P."/>
            <person name="Chapman S."/>
            <person name="Cusick C."/>
            <person name="Shea T."/>
            <person name="Young S."/>
            <person name="Neafsey D."/>
            <person name="Nusbaum C."/>
            <person name="Birren B."/>
        </authorList>
    </citation>
    <scope>NUCLEOTIDE SEQUENCE [LARGE SCALE GENOMIC DNA]</scope>
    <source>
        <strain evidence="3">9D6_DIV0238</strain>
    </source>
</reference>
<evidence type="ECO:0000256" key="2">
    <source>
        <dbReference type="SAM" id="Phobius"/>
    </source>
</evidence>
<proteinExistence type="predicted"/>
<evidence type="ECO:0000256" key="1">
    <source>
        <dbReference type="SAM" id="Coils"/>
    </source>
</evidence>
<evidence type="ECO:0000313" key="5">
    <source>
        <dbReference type="Proteomes" id="UP000196151"/>
    </source>
</evidence>
<accession>A0A200IU12</accession>
<keyword evidence="1" id="KW-0175">Coiled coil</keyword>
<evidence type="ECO:0000313" key="4">
    <source>
        <dbReference type="EMBL" id="WYJ95034.1"/>
    </source>
</evidence>
<keyword evidence="2" id="KW-0472">Membrane</keyword>
<dbReference type="AlphaFoldDB" id="A0A200IU12"/>